<sequence>MSNHSYNPNSGQYPIQDAVYSEEEYDYADPATGYHTSLQFRCFNPAWVQLYASGYTIDAVPPMEPFDQASATYIDPGQYSQNLGFGTNSNSTTTGTASTNYGTEFNATAQQAIPTQFSPSGQQFIPPQFSPTGQQFIPTQFSPTGQQIAPPADFSFPNYGGEQPASTNVTGSYDSNYGSQVGYNQYGNPLSFGSTSNTQMPQPLAQVQYEYPGTMSAPVHTGVYINWAQQPAGYPSEQSGGVQSGLYGLPPDDLALQGPAFPGSGDQCFTEEPAQEEEVVTRVDISLPADRIRRSR</sequence>
<dbReference type="EMBL" id="ML119742">
    <property type="protein sequence ID" value="RPA76571.1"/>
    <property type="molecule type" value="Genomic_DNA"/>
</dbReference>
<feature type="region of interest" description="Disordered" evidence="1">
    <location>
        <begin position="248"/>
        <end position="280"/>
    </location>
</feature>
<proteinExistence type="predicted"/>
<reference evidence="2 3" key="1">
    <citation type="journal article" date="2018" name="Nat. Ecol. Evol.">
        <title>Pezizomycetes genomes reveal the molecular basis of ectomycorrhizal truffle lifestyle.</title>
        <authorList>
            <person name="Murat C."/>
            <person name="Payen T."/>
            <person name="Noel B."/>
            <person name="Kuo A."/>
            <person name="Morin E."/>
            <person name="Chen J."/>
            <person name="Kohler A."/>
            <person name="Krizsan K."/>
            <person name="Balestrini R."/>
            <person name="Da Silva C."/>
            <person name="Montanini B."/>
            <person name="Hainaut M."/>
            <person name="Levati E."/>
            <person name="Barry K.W."/>
            <person name="Belfiori B."/>
            <person name="Cichocki N."/>
            <person name="Clum A."/>
            <person name="Dockter R.B."/>
            <person name="Fauchery L."/>
            <person name="Guy J."/>
            <person name="Iotti M."/>
            <person name="Le Tacon F."/>
            <person name="Lindquist E.A."/>
            <person name="Lipzen A."/>
            <person name="Malagnac F."/>
            <person name="Mello A."/>
            <person name="Molinier V."/>
            <person name="Miyauchi S."/>
            <person name="Poulain J."/>
            <person name="Riccioni C."/>
            <person name="Rubini A."/>
            <person name="Sitrit Y."/>
            <person name="Splivallo R."/>
            <person name="Traeger S."/>
            <person name="Wang M."/>
            <person name="Zifcakova L."/>
            <person name="Wipf D."/>
            <person name="Zambonelli A."/>
            <person name="Paolocci F."/>
            <person name="Nowrousian M."/>
            <person name="Ottonello S."/>
            <person name="Baldrian P."/>
            <person name="Spatafora J.W."/>
            <person name="Henrissat B."/>
            <person name="Nagy L.G."/>
            <person name="Aury J.M."/>
            <person name="Wincker P."/>
            <person name="Grigoriev I.V."/>
            <person name="Bonfante P."/>
            <person name="Martin F.M."/>
        </authorList>
    </citation>
    <scope>NUCLEOTIDE SEQUENCE [LARGE SCALE GENOMIC DNA]</scope>
    <source>
        <strain evidence="2 3">RN42</strain>
    </source>
</reference>
<accession>A0A3N4HX77</accession>
<evidence type="ECO:0000313" key="3">
    <source>
        <dbReference type="Proteomes" id="UP000275078"/>
    </source>
</evidence>
<gene>
    <name evidence="2" type="ORF">BJ508DRAFT_331014</name>
</gene>
<name>A0A3N4HX77_ASCIM</name>
<dbReference type="AlphaFoldDB" id="A0A3N4HX77"/>
<keyword evidence="3" id="KW-1185">Reference proteome</keyword>
<protein>
    <submittedName>
        <fullName evidence="2">Uncharacterized protein</fullName>
    </submittedName>
</protein>
<dbReference type="Proteomes" id="UP000275078">
    <property type="component" value="Unassembled WGS sequence"/>
</dbReference>
<organism evidence="2 3">
    <name type="scientific">Ascobolus immersus RN42</name>
    <dbReference type="NCBI Taxonomy" id="1160509"/>
    <lineage>
        <taxon>Eukaryota</taxon>
        <taxon>Fungi</taxon>
        <taxon>Dikarya</taxon>
        <taxon>Ascomycota</taxon>
        <taxon>Pezizomycotina</taxon>
        <taxon>Pezizomycetes</taxon>
        <taxon>Pezizales</taxon>
        <taxon>Ascobolaceae</taxon>
        <taxon>Ascobolus</taxon>
    </lineage>
</organism>
<evidence type="ECO:0000256" key="1">
    <source>
        <dbReference type="SAM" id="MobiDB-lite"/>
    </source>
</evidence>
<evidence type="ECO:0000313" key="2">
    <source>
        <dbReference type="EMBL" id="RPA76571.1"/>
    </source>
</evidence>